<dbReference type="InterPro" id="IPR011333">
    <property type="entry name" value="SKP1/BTB/POZ_sf"/>
</dbReference>
<dbReference type="AlphaFoldDB" id="A0A1L0CKF3"/>
<protein>
    <recommendedName>
        <fullName evidence="2">BTB domain-containing protein</fullName>
    </recommendedName>
</protein>
<dbReference type="OrthoDB" id="3972575at2759"/>
<dbReference type="Proteomes" id="UP000183365">
    <property type="component" value="Unassembled WGS sequence"/>
</dbReference>
<gene>
    <name evidence="3" type="ORF">HGUI_01517</name>
</gene>
<dbReference type="InterPro" id="IPR000210">
    <property type="entry name" value="BTB/POZ_dom"/>
</dbReference>
<feature type="domain" description="BTB" evidence="2">
    <location>
        <begin position="695"/>
        <end position="759"/>
    </location>
</feature>
<dbReference type="Gene3D" id="2.130.10.30">
    <property type="entry name" value="Regulator of chromosome condensation 1/beta-lactamase-inhibitor protein II"/>
    <property type="match status" value="1"/>
</dbReference>
<evidence type="ECO:0000313" key="3">
    <source>
        <dbReference type="EMBL" id="SGZ39317.1"/>
    </source>
</evidence>
<dbReference type="InterPro" id="IPR009091">
    <property type="entry name" value="RCC1/BLIP-II"/>
</dbReference>
<dbReference type="Pfam" id="PF00651">
    <property type="entry name" value="BTB"/>
    <property type="match status" value="1"/>
</dbReference>
<evidence type="ECO:0000256" key="1">
    <source>
        <dbReference type="ARBA" id="ARBA00022737"/>
    </source>
</evidence>
<reference evidence="4" key="1">
    <citation type="submission" date="2016-11" db="EMBL/GenBank/DDBJ databases">
        <authorList>
            <person name="Guldener U."/>
        </authorList>
    </citation>
    <scope>NUCLEOTIDE SEQUENCE [LARGE SCALE GENOMIC DNA]</scope>
</reference>
<evidence type="ECO:0000313" key="4">
    <source>
        <dbReference type="Proteomes" id="UP000183365"/>
    </source>
</evidence>
<dbReference type="SUPFAM" id="SSF54695">
    <property type="entry name" value="POZ domain"/>
    <property type="match status" value="1"/>
</dbReference>
<proteinExistence type="predicted"/>
<keyword evidence="1" id="KW-0677">Repeat</keyword>
<name>A0A1L0CKF3_9ASCO</name>
<dbReference type="PANTHER" id="PTHR22872">
    <property type="entry name" value="BTK-BINDING PROTEIN-RELATED"/>
    <property type="match status" value="1"/>
</dbReference>
<dbReference type="SUPFAM" id="SSF50985">
    <property type="entry name" value="RCC1/BLIP-II"/>
    <property type="match status" value="1"/>
</dbReference>
<dbReference type="PROSITE" id="PS50097">
    <property type="entry name" value="BTB"/>
    <property type="match status" value="1"/>
</dbReference>
<dbReference type="Gene3D" id="3.30.710.10">
    <property type="entry name" value="Potassium Channel Kv1.1, Chain A"/>
    <property type="match status" value="1"/>
</dbReference>
<accession>A0A1L0CKF3</accession>
<dbReference type="InterPro" id="IPR051625">
    <property type="entry name" value="Signaling_Regulatory_Domain"/>
</dbReference>
<dbReference type="PANTHER" id="PTHR22872:SF2">
    <property type="entry name" value="INHIBITOR OF BRUTON TYROSINE KINASE"/>
    <property type="match status" value="1"/>
</dbReference>
<dbReference type="VEuPathDB" id="FungiDB:HGUI_01517"/>
<organism evidence="3 4">
    <name type="scientific">Hanseniaspora guilliermondii</name>
    <dbReference type="NCBI Taxonomy" id="56406"/>
    <lineage>
        <taxon>Eukaryota</taxon>
        <taxon>Fungi</taxon>
        <taxon>Dikarya</taxon>
        <taxon>Ascomycota</taxon>
        <taxon>Saccharomycotina</taxon>
        <taxon>Saccharomycetes</taxon>
        <taxon>Saccharomycodales</taxon>
        <taxon>Saccharomycodaceae</taxon>
        <taxon>Hanseniaspora</taxon>
    </lineage>
</organism>
<keyword evidence="4" id="KW-1185">Reference proteome</keyword>
<dbReference type="EMBL" id="FQNF01000021">
    <property type="protein sequence ID" value="SGZ39317.1"/>
    <property type="molecule type" value="Genomic_DNA"/>
</dbReference>
<sequence length="1230" mass="142169">MTKNVNKQNNKRDNLGRTMSNVIASIPLADFQLTNVDVLDQDLENGFNPIHQSLNSGYIHKAFLLNEAFKKKYKSNSKNGQNYKTPWKLRDNDNETPLELYYNKYFYMNKTLQKYEKNEKLCKLYAFGKNINIELGLGTNNDSLKEIDLQGMIIQEMQINKSRAVLLDDYMRLYILKLKHLGEIVDKQNMTHLHNNNKHDFKKYLHEPYPNEQFSKFFISDTHTVAVTVNDQLLTFGDDEYGQCSSTPGSLRNFNKGIVMKVGCSNVSTCVLTSKNELISWGLNTGQFGISELNSKNNSSTLKISNQGINLHKVKEINYKNHKSFLSTKQFVYQLPKSNIGEVRQLISLDYATIILHGDNGLLVLTQFREFHFFIPNLGKKEQSFNHFISQRMTGINKVEKLFVKGEYGSQVVCKFENGVLGLLDLNDTLNAMSDDENYIYHDKLKSKDIENMWNKQRFQLPMKIIFKPETLLQKNYVLDVANSDKSLKCGMINFFGDYFYLNTNGTTQGFEQRKYYEPLKDVDILACDSDCNNFLILQREYNLDYQNDDIKNGKANERLKPKDITEADYKDGIYHNFYRSQMKRKFDAYYHTDLEILSFDKKPFFRLHSYVLNSLCPKHVLFDHEDFDVINKHQIVYKNTEIEDMNVLKTTLLSLYSGKIQNSNGNVHKMLNSIFKLEGHRNLDNLIKSNSRDGDVCIKSADEDFYCQREIMTMSSMFFESFFKNSETPNTVDFSTFSGLTIECLIESMHLMELQLKMDIQCLPVEVLLELICLSDYLLMDELKKQVEKIILKNYLNSKNIIIILMTSYLFKSRALFKKCCEYIYLNIEIIFSDEYVISDIKKHFTFKVWSDLEKNLNDFMQTRNYFDDKQWYNKPDYKILFKNFTSNMDEWNKRFNTTFTMSSDYNNFHKVRTKSMAMSRSSSLSSSKLSTNEKPIFKNPFDKSTDSINNKYVSVFNDDDDYSDTASIISKHRKSSFTLRSSDLSNNLAKQKLNEDDFIITSKSKKASKKNPSVITPEVVQAVKVVPGAVPIKKNSINVSKNLSGSNTKIPVSVIKQGPTLNINTSKALDKKPEPIKELSPKPKVKSLPKLPSLDMTKSVLKDGNKVTRRKIKVEPKTTSSTSKVNVPLKKQKDGKLYTNLTLDEMISLAKKDKGDTNKPLNVWFQGESNLLNKKLSNGLNEAVNTKTEQSTNNKAGNISKWDYTKQSYVNNTSNRKLVSLNDLYNNK</sequence>
<dbReference type="CDD" id="cd18186">
    <property type="entry name" value="BTB_POZ_ZBTB_KLHL-like"/>
    <property type="match status" value="1"/>
</dbReference>
<evidence type="ECO:0000259" key="2">
    <source>
        <dbReference type="PROSITE" id="PS50097"/>
    </source>
</evidence>